<feature type="region of interest" description="Disordered" evidence="1">
    <location>
        <begin position="30"/>
        <end position="80"/>
    </location>
</feature>
<accession>A0ABR6NAW5</accession>
<evidence type="ECO:0000313" key="2">
    <source>
        <dbReference type="EMBL" id="MBB5984421.1"/>
    </source>
</evidence>
<feature type="compositionally biased region" description="Low complexity" evidence="1">
    <location>
        <begin position="32"/>
        <end position="65"/>
    </location>
</feature>
<evidence type="ECO:0000256" key="1">
    <source>
        <dbReference type="SAM" id="MobiDB-lite"/>
    </source>
</evidence>
<comment type="caution">
    <text evidence="2">The sequence shown here is derived from an EMBL/GenBank/DDBJ whole genome shotgun (WGS) entry which is preliminary data.</text>
</comment>
<protein>
    <submittedName>
        <fullName evidence="2">Uncharacterized protein</fullName>
    </submittedName>
</protein>
<gene>
    <name evidence="2" type="ORF">HNP60_000395</name>
</gene>
<sequence length="202" mass="21973">MVSLLLSAILPTLSRMSLLNRTSTSRVSAVDSQASCRSSSESARTGSQRAFRPARAPRPQRCNAAHGSHSQGPGAGERVKEVQWSAWPESSNSRACLRPCPSTRLARQCWPGSALQARRACRKCGSRDCSRARRLWGREGTASPAPASRCNRLERRPIAAISLADKFAGNDTEPHWPGGNPSCLKRIFPTGDYGSWSPVRTD</sequence>
<dbReference type="Proteomes" id="UP001138540">
    <property type="component" value="Unassembled WGS sequence"/>
</dbReference>
<evidence type="ECO:0000313" key="3">
    <source>
        <dbReference type="Proteomes" id="UP001138540"/>
    </source>
</evidence>
<dbReference type="EMBL" id="JACHKA010000001">
    <property type="protein sequence ID" value="MBB5984421.1"/>
    <property type="molecule type" value="Genomic_DNA"/>
</dbReference>
<reference evidence="2 3" key="1">
    <citation type="submission" date="2020-08" db="EMBL/GenBank/DDBJ databases">
        <title>Exploring microbial biodiversity for novel pathways involved in the catabolism of aromatic compounds derived from lignin.</title>
        <authorList>
            <person name="Elkins J."/>
        </authorList>
    </citation>
    <scope>NUCLEOTIDE SEQUENCE [LARGE SCALE GENOMIC DNA]</scope>
    <source>
        <strain evidence="2 3">B1D3A</strain>
    </source>
</reference>
<proteinExistence type="predicted"/>
<name>A0ABR6NAW5_9SPHN</name>
<keyword evidence="3" id="KW-1185">Reference proteome</keyword>
<organism evidence="2 3">
    <name type="scientific">Sphingobium lignivorans</name>
    <dbReference type="NCBI Taxonomy" id="2735886"/>
    <lineage>
        <taxon>Bacteria</taxon>
        <taxon>Pseudomonadati</taxon>
        <taxon>Pseudomonadota</taxon>
        <taxon>Alphaproteobacteria</taxon>
        <taxon>Sphingomonadales</taxon>
        <taxon>Sphingomonadaceae</taxon>
        <taxon>Sphingobium</taxon>
    </lineage>
</organism>